<evidence type="ECO:0000313" key="4">
    <source>
        <dbReference type="Proteomes" id="UP000829720"/>
    </source>
</evidence>
<dbReference type="SMART" id="SM00892">
    <property type="entry name" value="Endonuclease_NS"/>
    <property type="match status" value="1"/>
</dbReference>
<protein>
    <recommendedName>
        <fullName evidence="5">Endonuclease domain-containing 1 protein-like</fullName>
    </recommendedName>
</protein>
<reference evidence="3" key="1">
    <citation type="submission" date="2021-01" db="EMBL/GenBank/DDBJ databases">
        <authorList>
            <person name="Zahm M."/>
            <person name="Roques C."/>
            <person name="Cabau C."/>
            <person name="Klopp C."/>
            <person name="Donnadieu C."/>
            <person name="Jouanno E."/>
            <person name="Lampietro C."/>
            <person name="Louis A."/>
            <person name="Herpin A."/>
            <person name="Echchiki A."/>
            <person name="Berthelot C."/>
            <person name="Parey E."/>
            <person name="Roest-Crollius H."/>
            <person name="Braasch I."/>
            <person name="Postlethwait J."/>
            <person name="Bobe J."/>
            <person name="Montfort J."/>
            <person name="Bouchez O."/>
            <person name="Begum T."/>
            <person name="Mejri S."/>
            <person name="Adams A."/>
            <person name="Chen W.-J."/>
            <person name="Guiguen Y."/>
        </authorList>
    </citation>
    <scope>NUCLEOTIDE SEQUENCE</scope>
    <source>
        <tissue evidence="3">Blood</tissue>
    </source>
</reference>
<dbReference type="GO" id="GO:0016787">
    <property type="term" value="F:hydrolase activity"/>
    <property type="evidence" value="ECO:0007669"/>
    <property type="project" value="InterPro"/>
</dbReference>
<evidence type="ECO:0008006" key="5">
    <source>
        <dbReference type="Google" id="ProtNLM"/>
    </source>
</evidence>
<evidence type="ECO:0000259" key="1">
    <source>
        <dbReference type="SMART" id="SM00477"/>
    </source>
</evidence>
<dbReference type="InterPro" id="IPR020821">
    <property type="entry name" value="ENPP1-3/EXOG-like_nuc-like"/>
</dbReference>
<gene>
    <name evidence="3" type="ORF">AGOR_G00095330</name>
</gene>
<feature type="domain" description="DNA/RNA non-specific endonuclease/pyrophosphatase/phosphodiesterase" evidence="2">
    <location>
        <begin position="68"/>
        <end position="282"/>
    </location>
</feature>
<comment type="caution">
    <text evidence="3">The sequence shown here is derived from an EMBL/GenBank/DDBJ whole genome shotgun (WGS) entry which is preliminary data.</text>
</comment>
<organism evidence="3 4">
    <name type="scientific">Albula goreensis</name>
    <dbReference type="NCBI Taxonomy" id="1534307"/>
    <lineage>
        <taxon>Eukaryota</taxon>
        <taxon>Metazoa</taxon>
        <taxon>Chordata</taxon>
        <taxon>Craniata</taxon>
        <taxon>Vertebrata</taxon>
        <taxon>Euteleostomi</taxon>
        <taxon>Actinopterygii</taxon>
        <taxon>Neopterygii</taxon>
        <taxon>Teleostei</taxon>
        <taxon>Albuliformes</taxon>
        <taxon>Albulidae</taxon>
        <taxon>Albula</taxon>
    </lineage>
</organism>
<dbReference type="InterPro" id="IPR001604">
    <property type="entry name" value="Endo_G_ENPP1-like_dom"/>
</dbReference>
<accession>A0A8T3DHY9</accession>
<dbReference type="InterPro" id="IPR039015">
    <property type="entry name" value="ENDOD1"/>
</dbReference>
<name>A0A8T3DHY9_9TELE</name>
<sequence>MFGRFKQTTFIMVSYHTAVQAVSLLALAVWCFPCRADVGTFDPCKDFFYHAWFPKGPLGVPICQRYLNQYRFASLYNKTRRTPWFSAYIYTPPVGKRPKEVWKYEPQLAYAKADGNMVSFPHGKVDQNVVESQAVQLDYINSSYTRGHLNPSLHHQNPQDRESTFTLTNVVPQKLKSNDGPWADMENHVSQVLSTYCMGKAYIVTGVIPYQKDRWLRERRVAVPEYLWSAYCCPSYKTLPENLTDIFPTFAAVGRNDPNSTEEIVPIDRGKYKKKFWGYDVRLMPLRTLEMHLQKKYGTVFSIFHNQCSEP</sequence>
<dbReference type="AlphaFoldDB" id="A0A8T3DHY9"/>
<dbReference type="PANTHER" id="PTHR21472">
    <property type="entry name" value="ENDONUCLEASE DOMAIN-CONTAINING 1 PROTEIN ENDOD1"/>
    <property type="match status" value="1"/>
</dbReference>
<dbReference type="EMBL" id="JAERUA010000008">
    <property type="protein sequence ID" value="KAI1896491.1"/>
    <property type="molecule type" value="Genomic_DNA"/>
</dbReference>
<dbReference type="SUPFAM" id="SSF54060">
    <property type="entry name" value="His-Me finger endonucleases"/>
    <property type="match status" value="1"/>
</dbReference>
<evidence type="ECO:0000259" key="2">
    <source>
        <dbReference type="SMART" id="SM00892"/>
    </source>
</evidence>
<dbReference type="PANTHER" id="PTHR21472:SF18">
    <property type="entry name" value="ENDONUCLEASE DOMAIN-CONTAINING 1 PROTEIN"/>
    <property type="match status" value="1"/>
</dbReference>
<dbReference type="InterPro" id="IPR044929">
    <property type="entry name" value="DNA/RNA_non-sp_Endonuclease_sf"/>
</dbReference>
<evidence type="ECO:0000313" key="3">
    <source>
        <dbReference type="EMBL" id="KAI1896491.1"/>
    </source>
</evidence>
<feature type="domain" description="ENPP1-3/EXOG-like endonuclease/phosphodiesterase" evidence="1">
    <location>
        <begin position="69"/>
        <end position="274"/>
    </location>
</feature>
<proteinExistence type="predicted"/>
<dbReference type="Gene3D" id="3.40.570.10">
    <property type="entry name" value="Extracellular Endonuclease, subunit A"/>
    <property type="match status" value="1"/>
</dbReference>
<keyword evidence="4" id="KW-1185">Reference proteome</keyword>
<dbReference type="GO" id="GO:0046872">
    <property type="term" value="F:metal ion binding"/>
    <property type="evidence" value="ECO:0007669"/>
    <property type="project" value="InterPro"/>
</dbReference>
<dbReference type="GO" id="GO:0003676">
    <property type="term" value="F:nucleic acid binding"/>
    <property type="evidence" value="ECO:0007669"/>
    <property type="project" value="InterPro"/>
</dbReference>
<dbReference type="InterPro" id="IPR044925">
    <property type="entry name" value="His-Me_finger_sf"/>
</dbReference>
<dbReference type="OrthoDB" id="69221at2759"/>
<dbReference type="Proteomes" id="UP000829720">
    <property type="component" value="Unassembled WGS sequence"/>
</dbReference>
<dbReference type="Pfam" id="PF01223">
    <property type="entry name" value="Endonuclease_NS"/>
    <property type="match status" value="1"/>
</dbReference>
<dbReference type="SMART" id="SM00477">
    <property type="entry name" value="NUC"/>
    <property type="match status" value="1"/>
</dbReference>